<dbReference type="PANTHER" id="PTHR24002:SF3">
    <property type="entry name" value="SOLUTE CARRIER FAMILY 22 MEMBER 18"/>
    <property type="match status" value="1"/>
</dbReference>
<feature type="transmembrane region" description="Helical" evidence="5">
    <location>
        <begin position="280"/>
        <end position="298"/>
    </location>
</feature>
<feature type="transmembrane region" description="Helical" evidence="5">
    <location>
        <begin position="218"/>
        <end position="238"/>
    </location>
</feature>
<evidence type="ECO:0000313" key="8">
    <source>
        <dbReference type="Proteomes" id="UP000032874"/>
    </source>
</evidence>
<feature type="transmembrane region" description="Helical" evidence="5">
    <location>
        <begin position="304"/>
        <end position="323"/>
    </location>
</feature>
<evidence type="ECO:0000256" key="5">
    <source>
        <dbReference type="SAM" id="Phobius"/>
    </source>
</evidence>
<dbReference type="PROSITE" id="PS50850">
    <property type="entry name" value="MFS"/>
    <property type="match status" value="1"/>
</dbReference>
<dbReference type="PRINTS" id="PR01035">
    <property type="entry name" value="TCRTETA"/>
</dbReference>
<dbReference type="Gene3D" id="1.20.1250.20">
    <property type="entry name" value="MFS general substrate transporter like domains"/>
    <property type="match status" value="1"/>
</dbReference>
<dbReference type="InterPro" id="IPR020846">
    <property type="entry name" value="MFS_dom"/>
</dbReference>
<feature type="domain" description="Major facilitator superfamily (MFS) profile" evidence="6">
    <location>
        <begin position="8"/>
        <end position="392"/>
    </location>
</feature>
<feature type="transmembrane region" description="Helical" evidence="5">
    <location>
        <begin position="250"/>
        <end position="268"/>
    </location>
</feature>
<proteinExistence type="predicted"/>
<dbReference type="SUPFAM" id="SSF103473">
    <property type="entry name" value="MFS general substrate transporter"/>
    <property type="match status" value="1"/>
</dbReference>
<evidence type="ECO:0000256" key="3">
    <source>
        <dbReference type="ARBA" id="ARBA00022989"/>
    </source>
</evidence>
<dbReference type="eggNOG" id="COG2814">
    <property type="taxonomic scope" value="Bacteria"/>
</dbReference>
<dbReference type="InterPro" id="IPR001958">
    <property type="entry name" value="Tet-R_TetA/multi-R_MdtG-like"/>
</dbReference>
<feature type="transmembrane region" description="Helical" evidence="5">
    <location>
        <begin position="367"/>
        <end position="385"/>
    </location>
</feature>
<feature type="transmembrane region" description="Helical" evidence="5">
    <location>
        <begin position="7"/>
        <end position="35"/>
    </location>
</feature>
<feature type="transmembrane region" description="Helical" evidence="5">
    <location>
        <begin position="73"/>
        <end position="89"/>
    </location>
</feature>
<organism evidence="7 8">
    <name type="scientific">Pectobacterium betavasculorum</name>
    <dbReference type="NCBI Taxonomy" id="55207"/>
    <lineage>
        <taxon>Bacteria</taxon>
        <taxon>Pseudomonadati</taxon>
        <taxon>Pseudomonadota</taxon>
        <taxon>Gammaproteobacteria</taxon>
        <taxon>Enterobacterales</taxon>
        <taxon>Pectobacteriaceae</taxon>
        <taxon>Pectobacterium</taxon>
    </lineage>
</organism>
<dbReference type="AlphaFoldDB" id="A0A093S7W3"/>
<name>A0A093S7W3_9GAMM</name>
<evidence type="ECO:0000256" key="1">
    <source>
        <dbReference type="ARBA" id="ARBA00004141"/>
    </source>
</evidence>
<comment type="caution">
    <text evidence="7">The sequence shown here is derived from an EMBL/GenBank/DDBJ whole genome shotgun (WGS) entry which is preliminary data.</text>
</comment>
<dbReference type="InterPro" id="IPR036259">
    <property type="entry name" value="MFS_trans_sf"/>
</dbReference>
<dbReference type="GO" id="GO:0022857">
    <property type="term" value="F:transmembrane transporter activity"/>
    <property type="evidence" value="ECO:0007669"/>
    <property type="project" value="InterPro"/>
</dbReference>
<gene>
    <name evidence="7" type="ORF">KP22_10245</name>
</gene>
<feature type="transmembrane region" description="Helical" evidence="5">
    <location>
        <begin position="41"/>
        <end position="61"/>
    </location>
</feature>
<keyword evidence="3 5" id="KW-1133">Transmembrane helix</keyword>
<evidence type="ECO:0000259" key="6">
    <source>
        <dbReference type="PROSITE" id="PS50850"/>
    </source>
</evidence>
<evidence type="ECO:0000313" key="7">
    <source>
        <dbReference type="EMBL" id="KFX06216.1"/>
    </source>
</evidence>
<sequence>MKASNKAIYIGIMTSCMLDSVAVGILLPVIPLLAIEMGANAVIISALVSIQFICGALGSPILGRISDHMPRGVLLLISLIAIALCYWGLAFTSSLLMLFVLRAVIGFMSTNLVILESIISQLTNNKERSAGIARLRLGSTAGLILGPGLAGLLGHFHIMQGLHELLVLSACMSSLVPLVIAWTLRGQLTTNLTAARPKNPYRNVLKLFFANANIRDFALIKALIAVCFSLLMTIAPLWAVHAVGWTTTELSMLVAVFGLSLFFIQVAIATNRARWLTSNLSLFLACLVVVPGFVMLIVAPSGLALFLCCVGLGLSSAVVNIVVPSTISKMAFFDVGAVLGMVSTTVLVASTVGPLVFGVVYQTWGGGLTWACGLLCALVACWLAMKYVGKSSEIDESLPGRELP</sequence>
<keyword evidence="4 5" id="KW-0472">Membrane</keyword>
<feature type="transmembrane region" description="Helical" evidence="5">
    <location>
        <begin position="95"/>
        <end position="114"/>
    </location>
</feature>
<dbReference type="RefSeq" id="WP_039323992.1">
    <property type="nucleotide sequence ID" value="NZ_JAODTE010000005.1"/>
</dbReference>
<protein>
    <recommendedName>
        <fullName evidence="6">Major facilitator superfamily (MFS) profile domain-containing protein</fullName>
    </recommendedName>
</protein>
<evidence type="ECO:0000256" key="4">
    <source>
        <dbReference type="ARBA" id="ARBA00023136"/>
    </source>
</evidence>
<dbReference type="Proteomes" id="UP000032874">
    <property type="component" value="Unassembled WGS sequence"/>
</dbReference>
<dbReference type="GO" id="GO:0016020">
    <property type="term" value="C:membrane"/>
    <property type="evidence" value="ECO:0007669"/>
    <property type="project" value="UniProtKB-SubCell"/>
</dbReference>
<dbReference type="PANTHER" id="PTHR24002">
    <property type="entry name" value="SOLUTE CARRIER FAMILY 22 MEMBER 18"/>
    <property type="match status" value="1"/>
</dbReference>
<feature type="transmembrane region" description="Helical" evidence="5">
    <location>
        <begin position="335"/>
        <end position="361"/>
    </location>
</feature>
<comment type="subcellular location">
    <subcellularLocation>
        <location evidence="1">Membrane</location>
        <topology evidence="1">Multi-pass membrane protein</topology>
    </subcellularLocation>
</comment>
<accession>A0A093S7W3</accession>
<feature type="transmembrane region" description="Helical" evidence="5">
    <location>
        <begin position="165"/>
        <end position="184"/>
    </location>
</feature>
<dbReference type="Pfam" id="PF07690">
    <property type="entry name" value="MFS_1"/>
    <property type="match status" value="1"/>
</dbReference>
<evidence type="ECO:0000256" key="2">
    <source>
        <dbReference type="ARBA" id="ARBA00022692"/>
    </source>
</evidence>
<dbReference type="STRING" id="55207.KP22_10245"/>
<keyword evidence="2 5" id="KW-0812">Transmembrane</keyword>
<feature type="transmembrane region" description="Helical" evidence="5">
    <location>
        <begin position="135"/>
        <end position="159"/>
    </location>
</feature>
<reference evidence="7 8" key="1">
    <citation type="submission" date="2014-08" db="EMBL/GenBank/DDBJ databases">
        <title>Genome sequences of NCPPB Pectobacterium isolates.</title>
        <authorList>
            <person name="Glover R.H."/>
            <person name="Sapp M."/>
            <person name="Elphinstone J."/>
        </authorList>
    </citation>
    <scope>NUCLEOTIDE SEQUENCE [LARGE SCALE GENOMIC DNA]</scope>
    <source>
        <strain evidence="7 8">NCPPB 2795</strain>
    </source>
</reference>
<dbReference type="EMBL" id="JQHM01000002">
    <property type="protein sequence ID" value="KFX06216.1"/>
    <property type="molecule type" value="Genomic_DNA"/>
</dbReference>
<dbReference type="InterPro" id="IPR011701">
    <property type="entry name" value="MFS"/>
</dbReference>